<proteinExistence type="predicted"/>
<feature type="transmembrane region" description="Helical" evidence="1">
    <location>
        <begin position="6"/>
        <end position="28"/>
    </location>
</feature>
<name>A0A1M6L0A5_9CLOT</name>
<dbReference type="STRING" id="1121331.SAMN02745248_00572"/>
<keyword evidence="3" id="KW-1185">Reference proteome</keyword>
<reference evidence="2 3" key="1">
    <citation type="submission" date="2016-11" db="EMBL/GenBank/DDBJ databases">
        <authorList>
            <person name="Jaros S."/>
            <person name="Januszkiewicz K."/>
            <person name="Wedrychowicz H."/>
        </authorList>
    </citation>
    <scope>NUCLEOTIDE SEQUENCE [LARGE SCALE GENOMIC DNA]</scope>
    <source>
        <strain evidence="2 3">DSM 3090</strain>
    </source>
</reference>
<protein>
    <recommendedName>
        <fullName evidence="4">BhlA holin family protein</fullName>
    </recommendedName>
</protein>
<sequence length="78" mass="9189">MDTNAITTLISNLGFPIVLVLGCMYFMYKKDQQQREDNNKREDRLYSQLDNFSKTMENFNKTLTSIDTRLSQLESKDK</sequence>
<accession>A0A1M6L0A5</accession>
<gene>
    <name evidence="2" type="ORF">SAMN02745248_00572</name>
</gene>
<dbReference type="RefSeq" id="WP_072902116.1">
    <property type="nucleotide sequence ID" value="NZ_FRAD01000005.1"/>
</dbReference>
<evidence type="ECO:0000313" key="2">
    <source>
        <dbReference type="EMBL" id="SHJ64562.1"/>
    </source>
</evidence>
<evidence type="ECO:0000313" key="3">
    <source>
        <dbReference type="Proteomes" id="UP000183952"/>
    </source>
</evidence>
<evidence type="ECO:0000256" key="1">
    <source>
        <dbReference type="SAM" id="Phobius"/>
    </source>
</evidence>
<keyword evidence="1" id="KW-0812">Transmembrane</keyword>
<dbReference type="EMBL" id="FRAD01000005">
    <property type="protein sequence ID" value="SHJ64562.1"/>
    <property type="molecule type" value="Genomic_DNA"/>
</dbReference>
<keyword evidence="1" id="KW-0472">Membrane</keyword>
<dbReference type="Proteomes" id="UP000183952">
    <property type="component" value="Unassembled WGS sequence"/>
</dbReference>
<organism evidence="2 3">
    <name type="scientific">Hathewaya proteolytica DSM 3090</name>
    <dbReference type="NCBI Taxonomy" id="1121331"/>
    <lineage>
        <taxon>Bacteria</taxon>
        <taxon>Bacillati</taxon>
        <taxon>Bacillota</taxon>
        <taxon>Clostridia</taxon>
        <taxon>Eubacteriales</taxon>
        <taxon>Clostridiaceae</taxon>
        <taxon>Hathewaya</taxon>
    </lineage>
</organism>
<evidence type="ECO:0008006" key="4">
    <source>
        <dbReference type="Google" id="ProtNLM"/>
    </source>
</evidence>
<keyword evidence="1" id="KW-1133">Transmembrane helix</keyword>
<dbReference type="AlphaFoldDB" id="A0A1M6L0A5"/>
<dbReference type="OrthoDB" id="1937822at2"/>